<proteinExistence type="predicted"/>
<organism evidence="3 4">
    <name type="scientific">Variovorax beijingensis</name>
    <dbReference type="NCBI Taxonomy" id="2496117"/>
    <lineage>
        <taxon>Bacteria</taxon>
        <taxon>Pseudomonadati</taxon>
        <taxon>Pseudomonadota</taxon>
        <taxon>Betaproteobacteria</taxon>
        <taxon>Burkholderiales</taxon>
        <taxon>Comamonadaceae</taxon>
        <taxon>Variovorax</taxon>
    </lineage>
</organism>
<dbReference type="Pfam" id="PF01814">
    <property type="entry name" value="Hemerythrin"/>
    <property type="match status" value="1"/>
</dbReference>
<dbReference type="AlphaFoldDB" id="A0A3P3EVM4"/>
<sequence>MLAAECAWAILRAEHVRTRELLARLETAMKAGGEASVRQRARAAIDVIERLQAFEETTHRPKGVVMLNMLRGRSSEADGLLDQLDSESERCSGLLAQSKLLLERAGSGDTGAAAAADALLQQHRHLMSAHLDKEDTLLHSHTALLLSPEEWATVVSSISKEVGAAKRRGEPRRLPVRGQVSKPAG</sequence>
<gene>
    <name evidence="3" type="ORF">EH244_06865</name>
</gene>
<evidence type="ECO:0000256" key="1">
    <source>
        <dbReference type="SAM" id="MobiDB-lite"/>
    </source>
</evidence>
<feature type="domain" description="Hemerythrin-like" evidence="2">
    <location>
        <begin position="9"/>
        <end position="139"/>
    </location>
</feature>
<dbReference type="Gene3D" id="1.20.120.520">
    <property type="entry name" value="nmb1532 protein domain like"/>
    <property type="match status" value="1"/>
</dbReference>
<accession>A0A3P3EVM4</accession>
<dbReference type="InterPro" id="IPR012312">
    <property type="entry name" value="Hemerythrin-like"/>
</dbReference>
<dbReference type="RefSeq" id="WP_124957681.1">
    <property type="nucleotide sequence ID" value="NZ_RQXU01000003.1"/>
</dbReference>
<feature type="compositionally biased region" description="Basic and acidic residues" evidence="1">
    <location>
        <begin position="163"/>
        <end position="173"/>
    </location>
</feature>
<dbReference type="Proteomes" id="UP000271590">
    <property type="component" value="Unassembled WGS sequence"/>
</dbReference>
<evidence type="ECO:0000259" key="2">
    <source>
        <dbReference type="Pfam" id="PF01814"/>
    </source>
</evidence>
<evidence type="ECO:0000313" key="4">
    <source>
        <dbReference type="Proteomes" id="UP000271590"/>
    </source>
</evidence>
<dbReference type="EMBL" id="RQXU01000003">
    <property type="protein sequence ID" value="RRH90464.1"/>
    <property type="molecule type" value="Genomic_DNA"/>
</dbReference>
<name>A0A3P3EVM4_9BURK</name>
<comment type="caution">
    <text evidence="3">The sequence shown here is derived from an EMBL/GenBank/DDBJ whole genome shotgun (WGS) entry which is preliminary data.</text>
</comment>
<reference evidence="3 4" key="1">
    <citation type="submission" date="2018-11" db="EMBL/GenBank/DDBJ databases">
        <title>The genome of Variovorax sp T529.</title>
        <authorList>
            <person name="Gao J."/>
        </authorList>
    </citation>
    <scope>NUCLEOTIDE SEQUENCE [LARGE SCALE GENOMIC DNA]</scope>
    <source>
        <strain evidence="3 4">T529</strain>
    </source>
</reference>
<protein>
    <submittedName>
        <fullName evidence="3">Hemerythrin domain-containing protein</fullName>
    </submittedName>
</protein>
<evidence type="ECO:0000313" key="3">
    <source>
        <dbReference type="EMBL" id="RRH90464.1"/>
    </source>
</evidence>
<feature type="region of interest" description="Disordered" evidence="1">
    <location>
        <begin position="163"/>
        <end position="185"/>
    </location>
</feature>